<dbReference type="GO" id="GO:0000976">
    <property type="term" value="F:transcription cis-regulatory region binding"/>
    <property type="evidence" value="ECO:0007669"/>
    <property type="project" value="TreeGrafter"/>
</dbReference>
<dbReference type="FunFam" id="1.10.10.60:FF:000141">
    <property type="entry name" value="TetR family transcriptional regulator"/>
    <property type="match status" value="1"/>
</dbReference>
<dbReference type="EMBL" id="JAUOPB010000001">
    <property type="protein sequence ID" value="MDO6421260.1"/>
    <property type="molecule type" value="Genomic_DNA"/>
</dbReference>
<comment type="caution">
    <text evidence="6">The sequence shown here is derived from an EMBL/GenBank/DDBJ whole genome shotgun (WGS) entry which is preliminary data.</text>
</comment>
<gene>
    <name evidence="6" type="ORF">Q4521_02110</name>
</gene>
<keyword evidence="3" id="KW-0804">Transcription</keyword>
<keyword evidence="2 4" id="KW-0238">DNA-binding</keyword>
<dbReference type="InterPro" id="IPR050109">
    <property type="entry name" value="HTH-type_TetR-like_transc_reg"/>
</dbReference>
<dbReference type="PANTHER" id="PTHR30055:SF224">
    <property type="entry name" value="TRANSCRIPTIONAL REGULATOR TETR FAMILY"/>
    <property type="match status" value="1"/>
</dbReference>
<dbReference type="AlphaFoldDB" id="A0AAW7X0M8"/>
<organism evidence="6 7">
    <name type="scientific">Saccharophagus degradans</name>
    <dbReference type="NCBI Taxonomy" id="86304"/>
    <lineage>
        <taxon>Bacteria</taxon>
        <taxon>Pseudomonadati</taxon>
        <taxon>Pseudomonadota</taxon>
        <taxon>Gammaproteobacteria</taxon>
        <taxon>Cellvibrionales</taxon>
        <taxon>Cellvibrionaceae</taxon>
        <taxon>Saccharophagus</taxon>
    </lineage>
</organism>
<dbReference type="GO" id="GO:0003700">
    <property type="term" value="F:DNA-binding transcription factor activity"/>
    <property type="evidence" value="ECO:0007669"/>
    <property type="project" value="TreeGrafter"/>
</dbReference>
<dbReference type="PROSITE" id="PS01081">
    <property type="entry name" value="HTH_TETR_1"/>
    <property type="match status" value="1"/>
</dbReference>
<feature type="domain" description="HTH tetR-type" evidence="5">
    <location>
        <begin position="16"/>
        <end position="76"/>
    </location>
</feature>
<proteinExistence type="predicted"/>
<evidence type="ECO:0000256" key="1">
    <source>
        <dbReference type="ARBA" id="ARBA00023015"/>
    </source>
</evidence>
<dbReference type="RefSeq" id="WP_216064013.1">
    <property type="nucleotide sequence ID" value="NZ_CP123764.1"/>
</dbReference>
<dbReference type="PANTHER" id="PTHR30055">
    <property type="entry name" value="HTH-TYPE TRANSCRIPTIONAL REGULATOR RUTR"/>
    <property type="match status" value="1"/>
</dbReference>
<accession>A0AAW7X0M8</accession>
<evidence type="ECO:0000256" key="2">
    <source>
        <dbReference type="ARBA" id="ARBA00023125"/>
    </source>
</evidence>
<evidence type="ECO:0000259" key="5">
    <source>
        <dbReference type="PROSITE" id="PS50977"/>
    </source>
</evidence>
<dbReference type="PROSITE" id="PS50977">
    <property type="entry name" value="HTH_TETR_2"/>
    <property type="match status" value="1"/>
</dbReference>
<dbReference type="InterPro" id="IPR039536">
    <property type="entry name" value="TetR_C_Proteobacteria"/>
</dbReference>
<dbReference type="Proteomes" id="UP001169760">
    <property type="component" value="Unassembled WGS sequence"/>
</dbReference>
<feature type="DNA-binding region" description="H-T-H motif" evidence="4">
    <location>
        <begin position="39"/>
        <end position="58"/>
    </location>
</feature>
<sequence length="210" mass="23629">MATETGSPAPHMKVTDQKRAAILDAAIKVFGARGFEPSSMDQIAKVADVSKRTVYNHFENKEALFAEILNQLWDISPFKLDIEYQPNIPLEEQLADLLWQTIKMLSEPMLLKLARVAIAETIHSPERAQSMLDRLAVREESISAWVRAASNDKKLNVADVSFAANQLHALIKGFAFWPQITLNSPPLNQEEQRRVVESAVDIFINTYAIK</sequence>
<evidence type="ECO:0000313" key="6">
    <source>
        <dbReference type="EMBL" id="MDO6421260.1"/>
    </source>
</evidence>
<evidence type="ECO:0000256" key="4">
    <source>
        <dbReference type="PROSITE-ProRule" id="PRU00335"/>
    </source>
</evidence>
<protein>
    <submittedName>
        <fullName evidence="6">TetR/AcrR family transcriptional regulator</fullName>
    </submittedName>
</protein>
<dbReference type="Pfam" id="PF14246">
    <property type="entry name" value="TetR_C_7"/>
    <property type="match status" value="1"/>
</dbReference>
<dbReference type="Pfam" id="PF00440">
    <property type="entry name" value="TetR_N"/>
    <property type="match status" value="1"/>
</dbReference>
<reference evidence="6" key="1">
    <citation type="submission" date="2023-07" db="EMBL/GenBank/DDBJ databases">
        <title>Genome content predicts the carbon catabolic preferences of heterotrophic bacteria.</title>
        <authorList>
            <person name="Gralka M."/>
        </authorList>
    </citation>
    <scope>NUCLEOTIDE SEQUENCE</scope>
    <source>
        <strain evidence="6">I3M17_2</strain>
    </source>
</reference>
<keyword evidence="1" id="KW-0805">Transcription regulation</keyword>
<evidence type="ECO:0000313" key="7">
    <source>
        <dbReference type="Proteomes" id="UP001169760"/>
    </source>
</evidence>
<dbReference type="InterPro" id="IPR001647">
    <property type="entry name" value="HTH_TetR"/>
</dbReference>
<name>A0AAW7X0M8_9GAMM</name>
<evidence type="ECO:0000256" key="3">
    <source>
        <dbReference type="ARBA" id="ARBA00023163"/>
    </source>
</evidence>
<dbReference type="InterPro" id="IPR023772">
    <property type="entry name" value="DNA-bd_HTH_TetR-type_CS"/>
</dbReference>